<dbReference type="FunFam" id="2.30.180.10:FF:000006">
    <property type="entry name" value="Fasciclin-like arabinogalactan protein 11"/>
    <property type="match status" value="1"/>
</dbReference>
<dbReference type="Pfam" id="PF02469">
    <property type="entry name" value="Fasciclin"/>
    <property type="match status" value="1"/>
</dbReference>
<dbReference type="PANTHER" id="PTHR32077">
    <property type="entry name" value="FASCICLIN-LIKE ARABINOGALACTAN PROTEIN"/>
    <property type="match status" value="1"/>
</dbReference>
<dbReference type="SMART" id="SM00554">
    <property type="entry name" value="FAS1"/>
    <property type="match status" value="1"/>
</dbReference>
<dbReference type="PROSITE" id="PS50213">
    <property type="entry name" value="FAS1"/>
    <property type="match status" value="1"/>
</dbReference>
<dbReference type="EMBL" id="OIVN01004223">
    <property type="protein sequence ID" value="SPD16143.1"/>
    <property type="molecule type" value="Genomic_DNA"/>
</dbReference>
<evidence type="ECO:0000256" key="8">
    <source>
        <dbReference type="ARBA" id="ARBA00023180"/>
    </source>
</evidence>
<evidence type="ECO:0000256" key="1">
    <source>
        <dbReference type="ARBA" id="ARBA00004609"/>
    </source>
</evidence>
<feature type="signal peptide" evidence="11">
    <location>
        <begin position="1"/>
        <end position="24"/>
    </location>
</feature>
<evidence type="ECO:0000259" key="12">
    <source>
        <dbReference type="PROSITE" id="PS50213"/>
    </source>
</evidence>
<comment type="subcellular location">
    <subcellularLocation>
        <location evidence="1">Cell membrane</location>
        <topology evidence="1">Lipid-anchor</topology>
        <topology evidence="1">GPI-anchor</topology>
    </subcellularLocation>
</comment>
<dbReference type="GO" id="GO:0098552">
    <property type="term" value="C:side of membrane"/>
    <property type="evidence" value="ECO:0007669"/>
    <property type="project" value="UniProtKB-KW"/>
</dbReference>
<organism evidence="13">
    <name type="scientific">Fagus sylvatica</name>
    <name type="common">Beechnut</name>
    <dbReference type="NCBI Taxonomy" id="28930"/>
    <lineage>
        <taxon>Eukaryota</taxon>
        <taxon>Viridiplantae</taxon>
        <taxon>Streptophyta</taxon>
        <taxon>Embryophyta</taxon>
        <taxon>Tracheophyta</taxon>
        <taxon>Spermatophyta</taxon>
        <taxon>Magnoliopsida</taxon>
        <taxon>eudicotyledons</taxon>
        <taxon>Gunneridae</taxon>
        <taxon>Pentapetalae</taxon>
        <taxon>rosids</taxon>
        <taxon>fabids</taxon>
        <taxon>Fagales</taxon>
        <taxon>Fagaceae</taxon>
        <taxon>Fagus</taxon>
    </lineage>
</organism>
<evidence type="ECO:0000256" key="9">
    <source>
        <dbReference type="ARBA" id="ARBA00024686"/>
    </source>
</evidence>
<dbReference type="InterPro" id="IPR036378">
    <property type="entry name" value="FAS1_dom_sf"/>
</dbReference>
<feature type="region of interest" description="Disordered" evidence="10">
    <location>
        <begin position="190"/>
        <end position="222"/>
    </location>
</feature>
<proteinExistence type="inferred from homology"/>
<comment type="function">
    <text evidence="9">May be a cell surface adhesion protein.</text>
</comment>
<dbReference type="InterPro" id="IPR000782">
    <property type="entry name" value="FAS1_domain"/>
</dbReference>
<feature type="compositionally biased region" description="Low complexity" evidence="10">
    <location>
        <begin position="209"/>
        <end position="222"/>
    </location>
</feature>
<evidence type="ECO:0000256" key="2">
    <source>
        <dbReference type="ARBA" id="ARBA00007843"/>
    </source>
</evidence>
<accession>A0A2N9HWN0</accession>
<keyword evidence="4" id="KW-0449">Lipoprotein</keyword>
<keyword evidence="5 11" id="KW-0732">Signal</keyword>
<reference evidence="13" key="1">
    <citation type="submission" date="2018-02" db="EMBL/GenBank/DDBJ databases">
        <authorList>
            <person name="Cohen D.B."/>
            <person name="Kent A.D."/>
        </authorList>
    </citation>
    <scope>NUCLEOTIDE SEQUENCE</scope>
</reference>
<dbReference type="AlphaFoldDB" id="A0A2N9HWN0"/>
<dbReference type="GO" id="GO:0009834">
    <property type="term" value="P:plant-type secondary cell wall biogenesis"/>
    <property type="evidence" value="ECO:0007669"/>
    <property type="project" value="TreeGrafter"/>
</dbReference>
<gene>
    <name evidence="13" type="ORF">FSB_LOCUS44025</name>
</gene>
<keyword evidence="7" id="KW-0472">Membrane</keyword>
<dbReference type="Gene3D" id="2.30.180.10">
    <property type="entry name" value="FAS1 domain"/>
    <property type="match status" value="1"/>
</dbReference>
<keyword evidence="6" id="KW-0654">Proteoglycan</keyword>
<protein>
    <recommendedName>
        <fullName evidence="12">FAS1 domain-containing protein</fullName>
    </recommendedName>
</protein>
<evidence type="ECO:0000313" key="13">
    <source>
        <dbReference type="EMBL" id="SPD16143.1"/>
    </source>
</evidence>
<evidence type="ECO:0000256" key="10">
    <source>
        <dbReference type="SAM" id="MobiDB-lite"/>
    </source>
</evidence>
<evidence type="ECO:0000256" key="7">
    <source>
        <dbReference type="ARBA" id="ARBA00023136"/>
    </source>
</evidence>
<dbReference type="GO" id="GO:0005886">
    <property type="term" value="C:plasma membrane"/>
    <property type="evidence" value="ECO:0007669"/>
    <property type="project" value="UniProtKB-SubCell"/>
</dbReference>
<dbReference type="PANTHER" id="PTHR32077:SF65">
    <property type="entry name" value="FASCICLIN-LIKE ARABINOGALACTAN PROTEIN 11"/>
    <property type="match status" value="1"/>
</dbReference>
<evidence type="ECO:0000256" key="3">
    <source>
        <dbReference type="ARBA" id="ARBA00022475"/>
    </source>
</evidence>
<name>A0A2N9HWN0_FAGSY</name>
<keyword evidence="8" id="KW-0325">Glycoprotein</keyword>
<comment type="similarity">
    <text evidence="2">Belongs to the fasciclin-like AGP family.</text>
</comment>
<feature type="chain" id="PRO_5014770373" description="FAS1 domain-containing protein" evidence="11">
    <location>
        <begin position="25"/>
        <end position="310"/>
    </location>
</feature>
<dbReference type="SUPFAM" id="SSF82153">
    <property type="entry name" value="FAS1 domain"/>
    <property type="match status" value="1"/>
</dbReference>
<evidence type="ECO:0000256" key="11">
    <source>
        <dbReference type="SAM" id="SignalP"/>
    </source>
</evidence>
<feature type="domain" description="FAS1" evidence="12">
    <location>
        <begin position="35"/>
        <end position="179"/>
    </location>
</feature>
<sequence>MNKQALFSISLVLIFLFHCTTTLAQPAAAPAPPGPTNITKILEKAGQFTILIRLIKSTKVADQINQQLNDSNNGLTFFAPSDSAFSNLKAGTLNGLTDEQKVELIQFHILPNFLSLTNFQTVSNPVRTQAGDSRAGEFPLNVTTSGNQVNITTGLVNTTVGGTVYTDNQLAVYQVDSVLLPQNIFAPLPPAPAPAPSGPKAKTKKKTADSPSGSSTTDSSGAVGHSWHGILMSIGAASLWLGFRRAVGRRRCVWPWMVNVKLKPSLRLRHSASLSPWLRAVPSSWLCGSSPCVGWVCLSDGEAADLAANR</sequence>
<evidence type="ECO:0000256" key="5">
    <source>
        <dbReference type="ARBA" id="ARBA00022729"/>
    </source>
</evidence>
<evidence type="ECO:0000256" key="4">
    <source>
        <dbReference type="ARBA" id="ARBA00022622"/>
    </source>
</evidence>
<evidence type="ECO:0000256" key="6">
    <source>
        <dbReference type="ARBA" id="ARBA00022974"/>
    </source>
</evidence>
<keyword evidence="3" id="KW-1003">Cell membrane</keyword>
<keyword evidence="4" id="KW-0336">GPI-anchor</keyword>
<dbReference type="InterPro" id="IPR045003">
    <property type="entry name" value="FLA_A"/>
</dbReference>